<feature type="compositionally biased region" description="Acidic residues" evidence="1">
    <location>
        <begin position="716"/>
        <end position="744"/>
    </location>
</feature>
<feature type="region of interest" description="Disordered" evidence="1">
    <location>
        <begin position="281"/>
        <end position="327"/>
    </location>
</feature>
<feature type="compositionally biased region" description="Polar residues" evidence="1">
    <location>
        <begin position="658"/>
        <end position="667"/>
    </location>
</feature>
<dbReference type="AlphaFoldDB" id="A0A9W8NB96"/>
<feature type="compositionally biased region" description="Basic residues" evidence="1">
    <location>
        <begin position="458"/>
        <end position="476"/>
    </location>
</feature>
<feature type="region of interest" description="Disordered" evidence="1">
    <location>
        <begin position="683"/>
        <end position="915"/>
    </location>
</feature>
<feature type="compositionally biased region" description="Basic and acidic residues" evidence="1">
    <location>
        <begin position="295"/>
        <end position="311"/>
    </location>
</feature>
<feature type="compositionally biased region" description="Acidic residues" evidence="1">
    <location>
        <begin position="869"/>
        <end position="886"/>
    </location>
</feature>
<dbReference type="VEuPathDB" id="FungiDB:F4678DRAFT_425622"/>
<feature type="compositionally biased region" description="Basic and acidic residues" evidence="1">
    <location>
        <begin position="522"/>
        <end position="534"/>
    </location>
</feature>
<keyword evidence="3" id="KW-1185">Reference proteome</keyword>
<gene>
    <name evidence="2" type="ORF">NPX13_g6941</name>
</gene>
<organism evidence="2 3">
    <name type="scientific">Xylaria arbuscula</name>
    <dbReference type="NCBI Taxonomy" id="114810"/>
    <lineage>
        <taxon>Eukaryota</taxon>
        <taxon>Fungi</taxon>
        <taxon>Dikarya</taxon>
        <taxon>Ascomycota</taxon>
        <taxon>Pezizomycotina</taxon>
        <taxon>Sordariomycetes</taxon>
        <taxon>Xylariomycetidae</taxon>
        <taxon>Xylariales</taxon>
        <taxon>Xylariaceae</taxon>
        <taxon>Xylaria</taxon>
    </lineage>
</organism>
<evidence type="ECO:0000313" key="2">
    <source>
        <dbReference type="EMBL" id="KAJ3566970.1"/>
    </source>
</evidence>
<reference evidence="2" key="1">
    <citation type="submission" date="2022-07" db="EMBL/GenBank/DDBJ databases">
        <title>Genome Sequence of Xylaria arbuscula.</title>
        <authorList>
            <person name="Buettner E."/>
        </authorList>
    </citation>
    <scope>NUCLEOTIDE SEQUENCE</scope>
    <source>
        <strain evidence="2">VT107</strain>
    </source>
</reference>
<feature type="compositionally biased region" description="Acidic residues" evidence="1">
    <location>
        <begin position="813"/>
        <end position="834"/>
    </location>
</feature>
<sequence>MALESTNPYARGSAEYTATCLASRGLGCLHPAKYHVDDANQAHSKYPSRLGFFHLTAEEPRISFLDTRKLCNACLDLVVPNGFNFWSTYRYSIVSGTSAAGQEAPKPRWLDMTTSSKSYPPLIQAGTEGFAHVSLATEGLPIRMTTPPVVLRIPKVPGAKEAWDWLQTERKPFYIDQLHLTKGWSLIMEMRAKTDSLIAERAGIGYLPEAQPRPKSRKSNSSAKRPFLLENGPQTFTTTLPKAKNKIKAASEKLSALAAPTELAGYIPELDYVSQSLKVNQREQHTSLGESTPSKADKVSKKIKSTEKPAKEPSSTTKRSSTPEKKKMETALVENASLGDAKKTLQFTFTRNWDNEDPIPFDGPKIPQKLSDYNAQMTNRPVIGPESNYSLEKLMSGMGSIKCKPSSPGHASRIDTPATAAFLQAAGIGESKTRTSKSTLKEKVTHGASIDKSTTKTNKTKTKHDKSHKDKACRKSPTKDKPLMTTKAPTKQRSIENEPAQSSPKKELKAPKGSKAPSQEPKAPKQESKGDGHQQVEPAKPPKIRLPQQDKPLVGLSSKPNSKPHLENTKPHLEHTKPHLEHTKPHLEHTKPHSEHTNPHSEHTNPHSEHTNPHSENTKPRFPMKWFGSGKNEVAGSDHKLSSSNGARFSESSKHDMTSSSNAGTINISNHYTETSVAEISVNDTLLINEEAPVEDTSQSSDEEGSNSDSDKEEVSESEVEVELEVEVEIEVEVEEEEDEDEEGSYPTSSDNDDNGDATDQESEADSDNSGASNDSDDGNDADSDNDDDDDDERNGNGTDSDDDDGSDGKDGDSDDNEGNDENGADSDNDDDESNGNGTDSDGDDGDDGSGSDNDDDDGSEGSGGQSDGSDDDNDGNSASDGDDDHDDARSGGDSDGDGNGTDNSRDCGDSDDDD</sequence>
<accession>A0A9W8NB96</accession>
<feature type="compositionally biased region" description="Acidic residues" evidence="1">
    <location>
        <begin position="775"/>
        <end position="793"/>
    </location>
</feature>
<dbReference type="EMBL" id="JANPWZ010001294">
    <property type="protein sequence ID" value="KAJ3566970.1"/>
    <property type="molecule type" value="Genomic_DNA"/>
</dbReference>
<evidence type="ECO:0000256" key="1">
    <source>
        <dbReference type="SAM" id="MobiDB-lite"/>
    </source>
</evidence>
<feature type="compositionally biased region" description="Acidic residues" evidence="1">
    <location>
        <begin position="751"/>
        <end position="767"/>
    </location>
</feature>
<comment type="caution">
    <text evidence="2">The sequence shown here is derived from an EMBL/GenBank/DDBJ whole genome shotgun (WGS) entry which is preliminary data.</text>
</comment>
<feature type="compositionally biased region" description="Basic and acidic residues" evidence="1">
    <location>
        <begin position="564"/>
        <end position="619"/>
    </location>
</feature>
<protein>
    <submittedName>
        <fullName evidence="2">Uncharacterized protein</fullName>
    </submittedName>
</protein>
<name>A0A9W8NB96_9PEZI</name>
<feature type="region of interest" description="Disordered" evidence="1">
    <location>
        <begin position="425"/>
        <end position="667"/>
    </location>
</feature>
<feature type="region of interest" description="Disordered" evidence="1">
    <location>
        <begin position="208"/>
        <end position="236"/>
    </location>
</feature>
<dbReference type="Proteomes" id="UP001148614">
    <property type="component" value="Unassembled WGS sequence"/>
</dbReference>
<feature type="compositionally biased region" description="Acidic residues" evidence="1">
    <location>
        <begin position="841"/>
        <end position="860"/>
    </location>
</feature>
<evidence type="ECO:0000313" key="3">
    <source>
        <dbReference type="Proteomes" id="UP001148614"/>
    </source>
</evidence>
<proteinExistence type="predicted"/>